<dbReference type="SUPFAM" id="SSF57196">
    <property type="entry name" value="EGF/Laminin"/>
    <property type="match status" value="1"/>
</dbReference>
<reference evidence="1" key="1">
    <citation type="submission" date="2012-12" db="EMBL/GenBank/DDBJ databases">
        <title>Identification and characterization of a phenylalanine ammonia-lyase gene family in Isatis indigotica Fort.</title>
        <authorList>
            <person name="Liu Q."/>
            <person name="Chen J."/>
            <person name="Zhou X."/>
            <person name="Di P."/>
            <person name="Xiao Y."/>
            <person name="Xuan H."/>
            <person name="Zhang L."/>
            <person name="Chen W."/>
        </authorList>
    </citation>
    <scope>NUCLEOTIDE SEQUENCE</scope>
    <source>
        <tissue evidence="1">Salivary gland</tissue>
    </source>
</reference>
<feature type="non-terminal residue" evidence="1">
    <location>
        <position position="1"/>
    </location>
</feature>
<name>A0A0K8RPH9_IXORI</name>
<dbReference type="EMBL" id="GADI01001294">
    <property type="protein sequence ID" value="JAA72514.1"/>
    <property type="molecule type" value="mRNA"/>
</dbReference>
<organism evidence="1">
    <name type="scientific">Ixodes ricinus</name>
    <name type="common">Common tick</name>
    <name type="synonym">Acarus ricinus</name>
    <dbReference type="NCBI Taxonomy" id="34613"/>
    <lineage>
        <taxon>Eukaryota</taxon>
        <taxon>Metazoa</taxon>
        <taxon>Ecdysozoa</taxon>
        <taxon>Arthropoda</taxon>
        <taxon>Chelicerata</taxon>
        <taxon>Arachnida</taxon>
        <taxon>Acari</taxon>
        <taxon>Parasitiformes</taxon>
        <taxon>Ixodida</taxon>
        <taxon>Ixodoidea</taxon>
        <taxon>Ixodidae</taxon>
        <taxon>Ixodinae</taxon>
        <taxon>Ixodes</taxon>
    </lineage>
</organism>
<proteinExistence type="evidence at transcript level"/>
<protein>
    <submittedName>
        <fullName evidence="1">Putative matrilin</fullName>
    </submittedName>
</protein>
<dbReference type="Gene3D" id="2.10.25.10">
    <property type="entry name" value="Laminin"/>
    <property type="match status" value="1"/>
</dbReference>
<accession>A0A0K8RPH9</accession>
<evidence type="ECO:0000313" key="1">
    <source>
        <dbReference type="EMBL" id="JAA72514.1"/>
    </source>
</evidence>
<sequence>VNCSCRKYSSNVVVVSWVYSTYCVLPLPQHCWLVSLHLPLWLHFSAGWEALPRSGRVCIWRSWLSLCLQKPCRGVQCICPDGMRSSGRGDDCTDINECQENPDICQNGECITRTGVIAVAATTA</sequence>
<dbReference type="AlphaFoldDB" id="A0A0K8RPH9"/>